<gene>
    <name evidence="2" type="primary">fabL_2</name>
    <name evidence="2" type="ORF">CA13_10350</name>
</gene>
<evidence type="ECO:0000313" key="3">
    <source>
        <dbReference type="Proteomes" id="UP000315010"/>
    </source>
</evidence>
<accession>A0A5C5YYG4</accession>
<dbReference type="Gene3D" id="3.40.50.720">
    <property type="entry name" value="NAD(P)-binding Rossmann-like Domain"/>
    <property type="match status" value="1"/>
</dbReference>
<dbReference type="PANTHER" id="PTHR44147">
    <property type="entry name" value="DEHYDROGENASE/REDUCTASE SDR FAMILY MEMBER 1"/>
    <property type="match status" value="1"/>
</dbReference>
<dbReference type="InterPro" id="IPR036291">
    <property type="entry name" value="NAD(P)-bd_dom_sf"/>
</dbReference>
<dbReference type="InterPro" id="IPR020904">
    <property type="entry name" value="Sc_DH/Rdtase_CS"/>
</dbReference>
<dbReference type="AlphaFoldDB" id="A0A5C5YYG4"/>
<reference evidence="2 3" key="1">
    <citation type="submission" date="2019-02" db="EMBL/GenBank/DDBJ databases">
        <title>Deep-cultivation of Planctomycetes and their phenomic and genomic characterization uncovers novel biology.</title>
        <authorList>
            <person name="Wiegand S."/>
            <person name="Jogler M."/>
            <person name="Boedeker C."/>
            <person name="Pinto D."/>
            <person name="Vollmers J."/>
            <person name="Rivas-Marin E."/>
            <person name="Kohn T."/>
            <person name="Peeters S.H."/>
            <person name="Heuer A."/>
            <person name="Rast P."/>
            <person name="Oberbeckmann S."/>
            <person name="Bunk B."/>
            <person name="Jeske O."/>
            <person name="Meyerdierks A."/>
            <person name="Storesund J.E."/>
            <person name="Kallscheuer N."/>
            <person name="Luecker S."/>
            <person name="Lage O.M."/>
            <person name="Pohl T."/>
            <person name="Merkel B.J."/>
            <person name="Hornburger P."/>
            <person name="Mueller R.-W."/>
            <person name="Bruemmer F."/>
            <person name="Labrenz M."/>
            <person name="Spormann A.M."/>
            <person name="Op Den Camp H."/>
            <person name="Overmann J."/>
            <person name="Amann R."/>
            <person name="Jetten M.S.M."/>
            <person name="Mascher T."/>
            <person name="Medema M.H."/>
            <person name="Devos D.P."/>
            <person name="Kaster A.-K."/>
            <person name="Ovreas L."/>
            <person name="Rohde M."/>
            <person name="Galperin M.Y."/>
            <person name="Jogler C."/>
        </authorList>
    </citation>
    <scope>NUCLEOTIDE SEQUENCE [LARGE SCALE GENOMIC DNA]</scope>
    <source>
        <strain evidence="2 3">CA13</strain>
    </source>
</reference>
<dbReference type="PRINTS" id="PR00080">
    <property type="entry name" value="SDRFAMILY"/>
</dbReference>
<dbReference type="EMBL" id="SJPJ01000001">
    <property type="protein sequence ID" value="TWT79631.1"/>
    <property type="molecule type" value="Genomic_DNA"/>
</dbReference>
<dbReference type="RefSeq" id="WP_146394805.1">
    <property type="nucleotide sequence ID" value="NZ_SJPJ01000001.1"/>
</dbReference>
<proteinExistence type="inferred from homology"/>
<dbReference type="PANTHER" id="PTHR44147:SF2">
    <property type="entry name" value="DEHYDROGENASE_REDUCTASE SDR FAMILY MEMBER 1"/>
    <property type="match status" value="1"/>
</dbReference>
<name>A0A5C5YYG4_9BACT</name>
<dbReference type="PROSITE" id="PS00061">
    <property type="entry name" value="ADH_SHORT"/>
    <property type="match status" value="1"/>
</dbReference>
<dbReference type="Pfam" id="PF00106">
    <property type="entry name" value="adh_short"/>
    <property type="match status" value="1"/>
</dbReference>
<comment type="caution">
    <text evidence="2">The sequence shown here is derived from an EMBL/GenBank/DDBJ whole genome shotgun (WGS) entry which is preliminary data.</text>
</comment>
<evidence type="ECO:0000256" key="1">
    <source>
        <dbReference type="RuleBase" id="RU000363"/>
    </source>
</evidence>
<dbReference type="InterPro" id="IPR002347">
    <property type="entry name" value="SDR_fam"/>
</dbReference>
<dbReference type="GO" id="GO:0141148">
    <property type="term" value="F:enoyl-[acyl-carrier-protein] reductase (NADPH) activity"/>
    <property type="evidence" value="ECO:0007669"/>
    <property type="project" value="UniProtKB-EC"/>
</dbReference>
<keyword evidence="3" id="KW-1185">Reference proteome</keyword>
<dbReference type="Proteomes" id="UP000315010">
    <property type="component" value="Unassembled WGS sequence"/>
</dbReference>
<organism evidence="2 3">
    <name type="scientific">Novipirellula herctigrandis</name>
    <dbReference type="NCBI Taxonomy" id="2527986"/>
    <lineage>
        <taxon>Bacteria</taxon>
        <taxon>Pseudomonadati</taxon>
        <taxon>Planctomycetota</taxon>
        <taxon>Planctomycetia</taxon>
        <taxon>Pirellulales</taxon>
        <taxon>Pirellulaceae</taxon>
        <taxon>Novipirellula</taxon>
    </lineage>
</organism>
<keyword evidence="2" id="KW-0560">Oxidoreductase</keyword>
<dbReference type="SUPFAM" id="SSF51735">
    <property type="entry name" value="NAD(P)-binding Rossmann-fold domains"/>
    <property type="match status" value="1"/>
</dbReference>
<dbReference type="EC" id="1.3.1.104" evidence="2"/>
<evidence type="ECO:0000313" key="2">
    <source>
        <dbReference type="EMBL" id="TWT79631.1"/>
    </source>
</evidence>
<protein>
    <submittedName>
        <fullName evidence="2">Enoyl-[acyl-carrier-protein] reductase [NADPH] FabL</fullName>
        <ecNumber evidence="2">1.3.1.104</ecNumber>
    </submittedName>
</protein>
<comment type="similarity">
    <text evidence="1">Belongs to the short-chain dehydrogenases/reductases (SDR) family.</text>
</comment>
<dbReference type="OrthoDB" id="9803333at2"/>
<dbReference type="PRINTS" id="PR00081">
    <property type="entry name" value="GDHRDH"/>
</dbReference>
<sequence length="262" mass="28537">MHSLEGRVALVTGGSRSVGKGIALGLCEAGATVYITGRSVSDRVAARVSALGGRAVAVPCDHQDDDRVKSVFEHIAKCEGRLDVLVNNAWGGYQRLRNRKANPGFQWKDPFWQQPLTLWDEMHTVGVRSNYIASVFAAQAMQEQGHGLIVSISFYAGRRYRDNVPYGVSKAAVDRLAQDMAVELAPHNVASVSLYPGHVIDVKKTRKPKRESAQFVGRAIAALATDRGLMKKTGQILVAAELAREYGFTDTDGTQPAPYDKL</sequence>